<sequence length="81" mass="9111">MDSQSNKHSAQLLGVGLDNEDGHKRITKADNFAIVGGSAETHDRMTETVMKTFETLDRRGKRLEQVEKDELADIIRENTPN</sequence>
<dbReference type="AlphaFoldDB" id="D5EQW4"/>
<dbReference type="eggNOG" id="ENOG5033H70">
    <property type="taxonomic scope" value="Bacteria"/>
</dbReference>
<reference evidence="1 2" key="1">
    <citation type="journal article" date="2010" name="Stand. Genomic Sci.">
        <title>Complete genome sequence of Coraliomargarita akajimensis type strain (04OKA010-24).</title>
        <authorList>
            <person name="Mavromatis K."/>
            <person name="Abt B."/>
            <person name="Brambilla E."/>
            <person name="Lapidus A."/>
            <person name="Copeland A."/>
            <person name="Deshpande S."/>
            <person name="Nolan M."/>
            <person name="Lucas S."/>
            <person name="Tice H."/>
            <person name="Cheng J.F."/>
            <person name="Han C."/>
            <person name="Detter J.C."/>
            <person name="Woyke T."/>
            <person name="Goodwin L."/>
            <person name="Pitluck S."/>
            <person name="Held B."/>
            <person name="Brettin T."/>
            <person name="Tapia R."/>
            <person name="Ivanova N."/>
            <person name="Mikhailova N."/>
            <person name="Pati A."/>
            <person name="Liolios K."/>
            <person name="Chen A."/>
            <person name="Palaniappan K."/>
            <person name="Land M."/>
            <person name="Hauser L."/>
            <person name="Chang Y.J."/>
            <person name="Jeffries C.D."/>
            <person name="Rohde M."/>
            <person name="Goker M."/>
            <person name="Bristow J."/>
            <person name="Eisen J.A."/>
            <person name="Markowitz V."/>
            <person name="Hugenholtz P."/>
            <person name="Klenk H.P."/>
            <person name="Kyrpides N.C."/>
        </authorList>
    </citation>
    <scope>NUCLEOTIDE SEQUENCE [LARGE SCALE GENOMIC DNA]</scope>
    <source>
        <strain evidence="2">DSM 45221 / IAM 15411 / JCM 23193 / KCTC 12865</strain>
    </source>
</reference>
<name>D5EQW4_CORAD</name>
<gene>
    <name evidence="1" type="ordered locus">Caka_0935</name>
</gene>
<protein>
    <submittedName>
        <fullName evidence="1">Uncharacterized protein</fullName>
    </submittedName>
</protein>
<evidence type="ECO:0000313" key="1">
    <source>
        <dbReference type="EMBL" id="ADE53957.1"/>
    </source>
</evidence>
<organism evidence="1 2">
    <name type="scientific">Coraliomargarita akajimensis (strain DSM 45221 / IAM 15411 / JCM 23193 / KCTC 12865 / 04OKA010-24)</name>
    <dbReference type="NCBI Taxonomy" id="583355"/>
    <lineage>
        <taxon>Bacteria</taxon>
        <taxon>Pseudomonadati</taxon>
        <taxon>Verrucomicrobiota</taxon>
        <taxon>Opitutia</taxon>
        <taxon>Puniceicoccales</taxon>
        <taxon>Coraliomargaritaceae</taxon>
        <taxon>Coraliomargarita</taxon>
    </lineage>
</organism>
<dbReference type="STRING" id="583355.Caka_0935"/>
<keyword evidence="2" id="KW-1185">Reference proteome</keyword>
<evidence type="ECO:0000313" key="2">
    <source>
        <dbReference type="Proteomes" id="UP000000925"/>
    </source>
</evidence>
<dbReference type="OrthoDB" id="9811125at2"/>
<accession>D5EQW4</accession>
<dbReference type="EMBL" id="CP001998">
    <property type="protein sequence ID" value="ADE53957.1"/>
    <property type="molecule type" value="Genomic_DNA"/>
</dbReference>
<dbReference type="Proteomes" id="UP000000925">
    <property type="component" value="Chromosome"/>
</dbReference>
<dbReference type="RefSeq" id="WP_013042681.1">
    <property type="nucleotide sequence ID" value="NC_014008.1"/>
</dbReference>
<dbReference type="KEGG" id="caa:Caka_0935"/>
<dbReference type="HOGENOM" id="CLU_2539293_0_0_0"/>
<proteinExistence type="predicted"/>